<dbReference type="RefSeq" id="WP_090364729.1">
    <property type="nucleotide sequence ID" value="NZ_FMUB01000022.1"/>
</dbReference>
<dbReference type="EMBL" id="FMUB01000022">
    <property type="protein sequence ID" value="SCX34222.1"/>
    <property type="molecule type" value="Genomic_DNA"/>
</dbReference>
<feature type="signal peptide" evidence="1">
    <location>
        <begin position="1"/>
        <end position="29"/>
    </location>
</feature>
<sequence length="156" mass="16484">MQKRAKVTAAGLGAVVAALSVVFPVGTAAADATIMPFTSTVRACDYTPAERTWATGYARPLAHVRTEGDTLVVDVELLTARPDTQYFARVFQMPRASNDCGVAPVLLQTDGVGAAHATIRTAVNPGATGVWISVERPSVYSQQPAEAYTTDFIAKI</sequence>
<dbReference type="AlphaFoldDB" id="A0A1G4X3U2"/>
<evidence type="ECO:0000256" key="1">
    <source>
        <dbReference type="SAM" id="SignalP"/>
    </source>
</evidence>
<gene>
    <name evidence="2" type="ORF">SAMN02799620_06264</name>
</gene>
<dbReference type="Proteomes" id="UP000199707">
    <property type="component" value="Unassembled WGS sequence"/>
</dbReference>
<keyword evidence="1" id="KW-0732">Signal</keyword>
<accession>A0A1G4X3U2</accession>
<evidence type="ECO:0000313" key="2">
    <source>
        <dbReference type="EMBL" id="SCX34222.1"/>
    </source>
</evidence>
<organism evidence="2 3">
    <name type="scientific">Mycolicibacterium fluoranthenivorans</name>
    <dbReference type="NCBI Taxonomy" id="258505"/>
    <lineage>
        <taxon>Bacteria</taxon>
        <taxon>Bacillati</taxon>
        <taxon>Actinomycetota</taxon>
        <taxon>Actinomycetes</taxon>
        <taxon>Mycobacteriales</taxon>
        <taxon>Mycobacteriaceae</taxon>
        <taxon>Mycolicibacterium</taxon>
    </lineage>
</organism>
<reference evidence="3" key="1">
    <citation type="submission" date="2016-10" db="EMBL/GenBank/DDBJ databases">
        <authorList>
            <person name="Varghese N."/>
            <person name="Submissions S."/>
        </authorList>
    </citation>
    <scope>NUCLEOTIDE SEQUENCE [LARGE SCALE GENOMIC DNA]</scope>
    <source>
        <strain evidence="3">UNC267MFSha1.1M11</strain>
    </source>
</reference>
<evidence type="ECO:0000313" key="3">
    <source>
        <dbReference type="Proteomes" id="UP000199707"/>
    </source>
</evidence>
<proteinExistence type="predicted"/>
<name>A0A1G4X3U2_9MYCO</name>
<feature type="chain" id="PRO_5038916197" evidence="1">
    <location>
        <begin position="30"/>
        <end position="156"/>
    </location>
</feature>
<protein>
    <submittedName>
        <fullName evidence="2">Uncharacterized protein</fullName>
    </submittedName>
</protein>